<keyword evidence="1" id="KW-0067">ATP-binding</keyword>
<dbReference type="InterPro" id="IPR024710">
    <property type="entry name" value="MfnD"/>
</dbReference>
<dbReference type="GO" id="GO:0005524">
    <property type="term" value="F:ATP binding"/>
    <property type="evidence" value="ECO:0007669"/>
    <property type="project" value="UniProtKB-UniRule"/>
</dbReference>
<dbReference type="Gene3D" id="2.30.36.100">
    <property type="match status" value="1"/>
</dbReference>
<dbReference type="InterPro" id="IPR003806">
    <property type="entry name" value="ATP-grasp_PylC-type"/>
</dbReference>
<evidence type="ECO:0000256" key="1">
    <source>
        <dbReference type="PROSITE-ProRule" id="PRU00409"/>
    </source>
</evidence>
<dbReference type="Proteomes" id="UP001155241">
    <property type="component" value="Unassembled WGS sequence"/>
</dbReference>
<evidence type="ECO:0000259" key="2">
    <source>
        <dbReference type="PROSITE" id="PS50975"/>
    </source>
</evidence>
<dbReference type="PROSITE" id="PS00867">
    <property type="entry name" value="CPSASE_2"/>
    <property type="match status" value="1"/>
</dbReference>
<dbReference type="PROSITE" id="PS50975">
    <property type="entry name" value="ATP_GRASP"/>
    <property type="match status" value="1"/>
</dbReference>
<dbReference type="AlphaFoldDB" id="A0A9X2JJ80"/>
<dbReference type="GO" id="GO:0046872">
    <property type="term" value="F:metal ion binding"/>
    <property type="evidence" value="ECO:0007669"/>
    <property type="project" value="InterPro"/>
</dbReference>
<dbReference type="SUPFAM" id="SSF56059">
    <property type="entry name" value="Glutathione synthetase ATP-binding domain-like"/>
    <property type="match status" value="1"/>
</dbReference>
<dbReference type="Pfam" id="PF02655">
    <property type="entry name" value="ATP-grasp_3"/>
    <property type="match status" value="1"/>
</dbReference>
<dbReference type="EMBL" id="JAMXLR010000038">
    <property type="protein sequence ID" value="MCO6044714.1"/>
    <property type="molecule type" value="Genomic_DNA"/>
</dbReference>
<protein>
    <submittedName>
        <fullName evidence="3">ATP-grasp domain-containing protein</fullName>
    </submittedName>
</protein>
<dbReference type="InterPro" id="IPR040803">
    <property type="entry name" value="MfnD_preATP-grasp"/>
</dbReference>
<feature type="domain" description="ATP-grasp" evidence="2">
    <location>
        <begin position="132"/>
        <end position="312"/>
    </location>
</feature>
<proteinExistence type="predicted"/>
<reference evidence="3" key="1">
    <citation type="submission" date="2022-06" db="EMBL/GenBank/DDBJ databases">
        <title>Aeoliella straminimaris, a novel planctomycete from sediments.</title>
        <authorList>
            <person name="Vitorino I.R."/>
            <person name="Lage O.M."/>
        </authorList>
    </citation>
    <scope>NUCLEOTIDE SEQUENCE</scope>
    <source>
        <strain evidence="3">ICT_H6.2</strain>
    </source>
</reference>
<dbReference type="PIRSF" id="PIRSF016766">
    <property type="entry name" value="UCP016766_ATPgrasp"/>
    <property type="match status" value="1"/>
</dbReference>
<evidence type="ECO:0000313" key="3">
    <source>
        <dbReference type="EMBL" id="MCO6044714.1"/>
    </source>
</evidence>
<evidence type="ECO:0000313" key="4">
    <source>
        <dbReference type="Proteomes" id="UP001155241"/>
    </source>
</evidence>
<dbReference type="Gene3D" id="3.30.470.20">
    <property type="entry name" value="ATP-grasp fold, B domain"/>
    <property type="match status" value="1"/>
</dbReference>
<dbReference type="RefSeq" id="WP_252852830.1">
    <property type="nucleotide sequence ID" value="NZ_JAMXLR010000038.1"/>
</dbReference>
<dbReference type="InterPro" id="IPR011761">
    <property type="entry name" value="ATP-grasp"/>
</dbReference>
<sequence>MNIFVYEWVCGGGALEDGQQPPQSLVAEGAAMLSAVAADFLSIREYQVHVIVADGVQLALDERIVTHRARTAEERSQKFDELVCWADETVLIAPEFRGTLLGLGKRVTEQGGKLLSPSPEFVSVASDKQSTIERLFAAKVAVPKGQVLMPGERCPLGVSYPAVVKPIDGCGSLGVELVQEGHQLSRGDGAYRLEERVRGLPVSVLCICGAEQTLALEPCLQCLAGADDFAYQGGALPLEEHLRARAAKLALSAVHILPPTQGLVGVDLVLGEAEDGSEDFVIEVNPRCTTSYVGLRAAYDVNLAELVLAVSNGGQVTPPEISRPVKWNAAGEVSILD</sequence>
<accession>A0A9X2JJ80</accession>
<keyword evidence="4" id="KW-1185">Reference proteome</keyword>
<name>A0A9X2JJ80_9BACT</name>
<gene>
    <name evidence="3" type="ORF">NG895_12425</name>
</gene>
<dbReference type="Gene3D" id="3.40.50.11770">
    <property type="match status" value="1"/>
</dbReference>
<organism evidence="3 4">
    <name type="scientific">Aeoliella straminimaris</name>
    <dbReference type="NCBI Taxonomy" id="2954799"/>
    <lineage>
        <taxon>Bacteria</taxon>
        <taxon>Pseudomonadati</taxon>
        <taxon>Planctomycetota</taxon>
        <taxon>Planctomycetia</taxon>
        <taxon>Pirellulales</taxon>
        <taxon>Lacipirellulaceae</taxon>
        <taxon>Aeoliella</taxon>
    </lineage>
</organism>
<keyword evidence="1" id="KW-0547">Nucleotide-binding</keyword>
<dbReference type="InterPro" id="IPR005479">
    <property type="entry name" value="CPAse_ATP-bd"/>
</dbReference>
<dbReference type="Pfam" id="PF18301">
    <property type="entry name" value="preATP-grasp_3"/>
    <property type="match status" value="1"/>
</dbReference>
<comment type="caution">
    <text evidence="3">The sequence shown here is derived from an EMBL/GenBank/DDBJ whole genome shotgun (WGS) entry which is preliminary data.</text>
</comment>